<feature type="compositionally biased region" description="Basic and acidic residues" evidence="1">
    <location>
        <begin position="56"/>
        <end position="66"/>
    </location>
</feature>
<organism evidence="2 3">
    <name type="scientific">Streptomyces chrestomyceticus JCM 4735</name>
    <dbReference type="NCBI Taxonomy" id="1306181"/>
    <lineage>
        <taxon>Bacteria</taxon>
        <taxon>Bacillati</taxon>
        <taxon>Actinomycetota</taxon>
        <taxon>Actinomycetes</taxon>
        <taxon>Kitasatosporales</taxon>
        <taxon>Streptomycetaceae</taxon>
        <taxon>Streptomyces</taxon>
    </lineage>
</organism>
<evidence type="ECO:0000313" key="3">
    <source>
        <dbReference type="Proteomes" id="UP000287830"/>
    </source>
</evidence>
<dbReference type="AlphaFoldDB" id="A0A7U9KQY9"/>
<reference evidence="2 3" key="1">
    <citation type="submission" date="2018-11" db="EMBL/GenBank/DDBJ databases">
        <title>Whole genome sequence of Streptomyces chrestomyceticus NBRC 13444(T).</title>
        <authorList>
            <person name="Komaki H."/>
            <person name="Tamura T."/>
        </authorList>
    </citation>
    <scope>NUCLEOTIDE SEQUENCE [LARGE SCALE GENOMIC DNA]</scope>
    <source>
        <strain evidence="2 3">NBRC 13444</strain>
    </source>
</reference>
<dbReference type="RefSeq" id="WP_125044128.1">
    <property type="nucleotide sequence ID" value="NZ_BHZC01000001.1"/>
</dbReference>
<comment type="caution">
    <text evidence="2">The sequence shown here is derived from an EMBL/GenBank/DDBJ whole genome shotgun (WGS) entry which is preliminary data.</text>
</comment>
<feature type="region of interest" description="Disordered" evidence="1">
    <location>
        <begin position="50"/>
        <end position="83"/>
    </location>
</feature>
<dbReference type="GeneID" id="95620448"/>
<name>A0A7U9KQY9_9ACTN</name>
<sequence length="83" mass="9018">MVRAQRGIGFPFADTVVHACDVARPLGTAGTFPAEILTPALDQILALLGHSPAWPDGDRPHGDRPHGNRRRGDRPYRDRPDAA</sequence>
<dbReference type="OrthoDB" id="5185819at2"/>
<evidence type="ECO:0000313" key="2">
    <source>
        <dbReference type="EMBL" id="GCD33709.1"/>
    </source>
</evidence>
<dbReference type="Proteomes" id="UP000287830">
    <property type="component" value="Unassembled WGS sequence"/>
</dbReference>
<accession>A0A7U9KQY9</accession>
<evidence type="ECO:0000256" key="1">
    <source>
        <dbReference type="SAM" id="MobiDB-lite"/>
    </source>
</evidence>
<protein>
    <submittedName>
        <fullName evidence="2">Uncharacterized protein</fullName>
    </submittedName>
</protein>
<proteinExistence type="predicted"/>
<feature type="compositionally biased region" description="Basic and acidic residues" evidence="1">
    <location>
        <begin position="73"/>
        <end position="83"/>
    </location>
</feature>
<gene>
    <name evidence="2" type="ORF">OEIGOIKO_01432</name>
</gene>
<dbReference type="EMBL" id="BHZC01000001">
    <property type="protein sequence ID" value="GCD33709.1"/>
    <property type="molecule type" value="Genomic_DNA"/>
</dbReference>